<dbReference type="AlphaFoldDB" id="A0A142VCU2"/>
<dbReference type="SUPFAM" id="SSF52540">
    <property type="entry name" value="P-loop containing nucleoside triphosphate hydrolases"/>
    <property type="match status" value="1"/>
</dbReference>
<evidence type="ECO:0000313" key="5">
    <source>
        <dbReference type="EMBL" id="AMU87137.1"/>
    </source>
</evidence>
<reference evidence="5 6" key="1">
    <citation type="submission" date="2015-03" db="EMBL/GenBank/DDBJ databases">
        <title>Genomic characterization of Dehalococcoides mccartyi strain 11a5, an unusal plasmid-containing chloroethene dechlorinator.</title>
        <authorList>
            <person name="Zhao S."/>
            <person name="Ding C."/>
            <person name="He J."/>
        </authorList>
    </citation>
    <scope>NUCLEOTIDE SEQUENCE [LARGE SCALE GENOMIC DNA]</scope>
    <source>
        <strain evidence="5 6">11a5</strain>
    </source>
</reference>
<accession>A0A142VCU2</accession>
<dbReference type="PANTHER" id="PTHR43776:SF8">
    <property type="entry name" value="ABC TRANSPORTER, ATP-BINDING PROTEIN"/>
    <property type="match status" value="1"/>
</dbReference>
<evidence type="ECO:0000313" key="6">
    <source>
        <dbReference type="Proteomes" id="UP000076394"/>
    </source>
</evidence>
<dbReference type="InterPro" id="IPR050319">
    <property type="entry name" value="ABC_transp_ATP-bind"/>
</dbReference>
<dbReference type="Proteomes" id="UP000076394">
    <property type="component" value="Chromosome"/>
</dbReference>
<protein>
    <submittedName>
        <fullName evidence="5">Oligopeptide transport system ATP-binding protein</fullName>
    </submittedName>
</protein>
<evidence type="ECO:0000256" key="2">
    <source>
        <dbReference type="ARBA" id="ARBA00022741"/>
    </source>
</evidence>
<dbReference type="Pfam" id="PF00005">
    <property type="entry name" value="ABC_tran"/>
    <property type="match status" value="1"/>
</dbReference>
<sequence>MLKAENLSVHFVVRHNPLVRLKHPDHTIRAVSDVSIELKNGEILGLVGESGSGKTTLARALAGLVRPSGGQVLYRGSDLQKMDAPEFKKYRREVQLILQDSDSTLDPRMRLVELLEEPLKINRHLNKAERQDLVSAIMEKTFIPPSLAGRYPTELSGGQRQRVSLARTLLVRPEIIIADEPLSGLDTILRYQLLKLMLELKEEYGLSYLLISHDLQMISSVCNRVAVMYRGKLVEVMESGNMSSAVHPYTKMLLAGLALELEEGHDLHHHAEDGQGCGFAGRCPVHLPICHQETPSLKGVSENHLCACHLA</sequence>
<dbReference type="EMBL" id="CP011127">
    <property type="protein sequence ID" value="AMU87137.1"/>
    <property type="molecule type" value="Genomic_DNA"/>
</dbReference>
<gene>
    <name evidence="5" type="ORF">Dm11a5_1311</name>
</gene>
<dbReference type="InterPro" id="IPR027417">
    <property type="entry name" value="P-loop_NTPase"/>
</dbReference>
<dbReference type="OrthoDB" id="9802264at2"/>
<dbReference type="InterPro" id="IPR003593">
    <property type="entry name" value="AAA+_ATPase"/>
</dbReference>
<dbReference type="SMART" id="SM00382">
    <property type="entry name" value="AAA"/>
    <property type="match status" value="1"/>
</dbReference>
<dbReference type="GO" id="GO:0016887">
    <property type="term" value="F:ATP hydrolysis activity"/>
    <property type="evidence" value="ECO:0007669"/>
    <property type="project" value="InterPro"/>
</dbReference>
<proteinExistence type="predicted"/>
<dbReference type="Gene3D" id="3.40.50.300">
    <property type="entry name" value="P-loop containing nucleotide triphosphate hydrolases"/>
    <property type="match status" value="1"/>
</dbReference>
<evidence type="ECO:0000259" key="4">
    <source>
        <dbReference type="PROSITE" id="PS50893"/>
    </source>
</evidence>
<dbReference type="CDD" id="cd03257">
    <property type="entry name" value="ABC_NikE_OppD_transporters"/>
    <property type="match status" value="1"/>
</dbReference>
<dbReference type="PROSITE" id="PS00211">
    <property type="entry name" value="ABC_TRANSPORTER_1"/>
    <property type="match status" value="1"/>
</dbReference>
<keyword evidence="3 5" id="KW-0067">ATP-binding</keyword>
<keyword evidence="2" id="KW-0547">Nucleotide-binding</keyword>
<keyword evidence="1" id="KW-0813">Transport</keyword>
<dbReference type="GO" id="GO:0005524">
    <property type="term" value="F:ATP binding"/>
    <property type="evidence" value="ECO:0007669"/>
    <property type="project" value="UniProtKB-KW"/>
</dbReference>
<dbReference type="InterPro" id="IPR017871">
    <property type="entry name" value="ABC_transporter-like_CS"/>
</dbReference>
<evidence type="ECO:0000256" key="3">
    <source>
        <dbReference type="ARBA" id="ARBA00022840"/>
    </source>
</evidence>
<dbReference type="InterPro" id="IPR003439">
    <property type="entry name" value="ABC_transporter-like_ATP-bd"/>
</dbReference>
<dbReference type="RefSeq" id="WP_034376159.1">
    <property type="nucleotide sequence ID" value="NZ_AP024514.1"/>
</dbReference>
<evidence type="ECO:0000256" key="1">
    <source>
        <dbReference type="ARBA" id="ARBA00022448"/>
    </source>
</evidence>
<dbReference type="PANTHER" id="PTHR43776">
    <property type="entry name" value="TRANSPORT ATP-BINDING PROTEIN"/>
    <property type="match status" value="1"/>
</dbReference>
<name>A0A142VCU2_9CHLR</name>
<feature type="domain" description="ABC transporter" evidence="4">
    <location>
        <begin position="13"/>
        <end position="255"/>
    </location>
</feature>
<dbReference type="PATRIC" id="fig|61435.13.peg.1332"/>
<dbReference type="PROSITE" id="PS50893">
    <property type="entry name" value="ABC_TRANSPORTER_2"/>
    <property type="match status" value="1"/>
</dbReference>
<organism evidence="5 6">
    <name type="scientific">Dehalococcoides mccartyi</name>
    <dbReference type="NCBI Taxonomy" id="61435"/>
    <lineage>
        <taxon>Bacteria</taxon>
        <taxon>Bacillati</taxon>
        <taxon>Chloroflexota</taxon>
        <taxon>Dehalococcoidia</taxon>
        <taxon>Dehalococcoidales</taxon>
        <taxon>Dehalococcoidaceae</taxon>
        <taxon>Dehalococcoides</taxon>
    </lineage>
</organism>
<dbReference type="GO" id="GO:0055085">
    <property type="term" value="P:transmembrane transport"/>
    <property type="evidence" value="ECO:0007669"/>
    <property type="project" value="UniProtKB-ARBA"/>
</dbReference>